<dbReference type="EMBL" id="GAIX01003254">
    <property type="protein sequence ID" value="JAA89306.1"/>
    <property type="molecule type" value="Transcribed_RNA"/>
</dbReference>
<proteinExistence type="predicted"/>
<protein>
    <submittedName>
        <fullName evidence="1">Uncharacterized protein</fullName>
    </submittedName>
</protein>
<reference evidence="1" key="2">
    <citation type="submission" date="2013-05" db="EMBL/GenBank/DDBJ databases">
        <authorList>
            <person name="Carter J.-M."/>
            <person name="Baker S.C."/>
            <person name="Pink R."/>
            <person name="Carter D.R.F."/>
            <person name="Collins A."/>
            <person name="Tomlin J."/>
            <person name="Gibbs M."/>
            <person name="Breuker C.J."/>
        </authorList>
    </citation>
    <scope>NUCLEOTIDE SEQUENCE</scope>
    <source>
        <tissue evidence="1">Ovary</tissue>
    </source>
</reference>
<dbReference type="AlphaFoldDB" id="S4PAI1"/>
<name>S4PAI1_9NEOP</name>
<evidence type="ECO:0000313" key="1">
    <source>
        <dbReference type="EMBL" id="JAA89306.1"/>
    </source>
</evidence>
<organism evidence="1">
    <name type="scientific">Pararge aegeria</name>
    <name type="common">speckled wood butterfly</name>
    <dbReference type="NCBI Taxonomy" id="116150"/>
    <lineage>
        <taxon>Eukaryota</taxon>
        <taxon>Metazoa</taxon>
        <taxon>Ecdysozoa</taxon>
        <taxon>Arthropoda</taxon>
        <taxon>Hexapoda</taxon>
        <taxon>Insecta</taxon>
        <taxon>Pterygota</taxon>
        <taxon>Neoptera</taxon>
        <taxon>Endopterygota</taxon>
        <taxon>Lepidoptera</taxon>
        <taxon>Glossata</taxon>
        <taxon>Ditrysia</taxon>
        <taxon>Papilionoidea</taxon>
        <taxon>Nymphalidae</taxon>
        <taxon>Satyrinae</taxon>
        <taxon>Satyrini</taxon>
        <taxon>Parargina</taxon>
        <taxon>Pararge</taxon>
    </lineage>
</organism>
<sequence length="87" mass="10220">MYYLPCSCITYLKGYYIAVLKGDIKNGFWCHFLNLAARVTTRKELVEIILNTNFHLPEIFLKNPLIIFHIMTPHTRKEKIRSHVIGV</sequence>
<accession>S4PAI1</accession>
<reference evidence="1" key="1">
    <citation type="journal article" date="2013" name="BMC Genomics">
        <title>Unscrambling butterfly oogenesis.</title>
        <authorList>
            <person name="Carter J.M."/>
            <person name="Baker S.C."/>
            <person name="Pink R."/>
            <person name="Carter D.R."/>
            <person name="Collins A."/>
            <person name="Tomlin J."/>
            <person name="Gibbs M."/>
            <person name="Breuker C.J."/>
        </authorList>
    </citation>
    <scope>NUCLEOTIDE SEQUENCE</scope>
    <source>
        <tissue evidence="1">Ovary</tissue>
    </source>
</reference>